<dbReference type="Proteomes" id="UP000076947">
    <property type="component" value="Unassembled WGS sequence"/>
</dbReference>
<gene>
    <name evidence="2" type="ORF">AYJ05_09880</name>
</gene>
<name>A0A177ILH4_9CORY</name>
<feature type="region of interest" description="Disordered" evidence="1">
    <location>
        <begin position="1"/>
        <end position="81"/>
    </location>
</feature>
<proteinExistence type="predicted"/>
<evidence type="ECO:0000313" key="3">
    <source>
        <dbReference type="Proteomes" id="UP000076947"/>
    </source>
</evidence>
<dbReference type="EMBL" id="LSTQ01000012">
    <property type="protein sequence ID" value="OAH29693.1"/>
    <property type="molecule type" value="Genomic_DNA"/>
</dbReference>
<evidence type="ECO:0000313" key="2">
    <source>
        <dbReference type="EMBL" id="OAH29693.1"/>
    </source>
</evidence>
<sequence>MSNTDPVQQAFEHIRKRSPNPPKLHHVSKSKVAKMPVDKPQGIPVPQVPGFDISELSKTPRPRYRGKGRETGADGRRRRRSVDIPKLGSHIAREVTSRGWEHDLAHGWITGHWHKLVGEKIAQHTHPDRIENGIIYVACDNSNWGTQLRYLQRQILQRISEQVGPDVIYQLKISGPKQHKNYEGPMWVKPQGSKDTYG</sequence>
<reference evidence="3" key="1">
    <citation type="submission" date="2016-02" db="EMBL/GenBank/DDBJ databases">
        <authorList>
            <person name="Kaur G."/>
            <person name="Nair G.R."/>
            <person name="Mayilraj S."/>
        </authorList>
    </citation>
    <scope>NUCLEOTIDE SEQUENCE [LARGE SCALE GENOMIC DNA]</scope>
    <source>
        <strain evidence="3">GA-15</strain>
    </source>
</reference>
<dbReference type="InterPro" id="IPR007922">
    <property type="entry name" value="DciA-like"/>
</dbReference>
<feature type="compositionally biased region" description="Basic residues" evidence="1">
    <location>
        <begin position="14"/>
        <end position="32"/>
    </location>
</feature>
<evidence type="ECO:0008006" key="4">
    <source>
        <dbReference type="Google" id="ProtNLM"/>
    </source>
</evidence>
<keyword evidence="3" id="KW-1185">Reference proteome</keyword>
<evidence type="ECO:0000256" key="1">
    <source>
        <dbReference type="SAM" id="MobiDB-lite"/>
    </source>
</evidence>
<dbReference type="AlphaFoldDB" id="A0A177ILH4"/>
<dbReference type="RefSeq" id="WP_066839488.1">
    <property type="nucleotide sequence ID" value="NZ_LSTQ01000012.1"/>
</dbReference>
<dbReference type="OrthoDB" id="5516926at2"/>
<organism evidence="2 3">
    <name type="scientific">Corynebacterium stationis</name>
    <dbReference type="NCBI Taxonomy" id="1705"/>
    <lineage>
        <taxon>Bacteria</taxon>
        <taxon>Bacillati</taxon>
        <taxon>Actinomycetota</taxon>
        <taxon>Actinomycetes</taxon>
        <taxon>Mycobacteriales</taxon>
        <taxon>Corynebacteriaceae</taxon>
        <taxon>Corynebacterium</taxon>
    </lineage>
</organism>
<accession>A0A177ILH4</accession>
<dbReference type="Pfam" id="PF05258">
    <property type="entry name" value="DciA"/>
    <property type="match status" value="1"/>
</dbReference>
<dbReference type="STRING" id="1705.CA21670_12450"/>
<dbReference type="PANTHER" id="PTHR36456">
    <property type="entry name" value="UPF0232 PROTEIN SCO3875"/>
    <property type="match status" value="1"/>
</dbReference>
<dbReference type="PANTHER" id="PTHR36456:SF1">
    <property type="entry name" value="UPF0232 PROTEIN SCO3875"/>
    <property type="match status" value="1"/>
</dbReference>
<protein>
    <recommendedName>
        <fullName evidence="4">DUF721 domain-containing protein</fullName>
    </recommendedName>
</protein>
<comment type="caution">
    <text evidence="2">The sequence shown here is derived from an EMBL/GenBank/DDBJ whole genome shotgun (WGS) entry which is preliminary data.</text>
</comment>